<comment type="caution">
    <text evidence="2">The sequence shown here is derived from an EMBL/GenBank/DDBJ whole genome shotgun (WGS) entry which is preliminary data.</text>
</comment>
<protein>
    <submittedName>
        <fullName evidence="2">Uncharacterized protein</fullName>
    </submittedName>
</protein>
<evidence type="ECO:0000313" key="2">
    <source>
        <dbReference type="EMBL" id="CAB1421610.1"/>
    </source>
</evidence>
<accession>A0A9N7TYU0</accession>
<keyword evidence="3" id="KW-1185">Reference proteome</keyword>
<dbReference type="EMBL" id="CADEAL010000535">
    <property type="protein sequence ID" value="CAB1421610.1"/>
    <property type="molecule type" value="Genomic_DNA"/>
</dbReference>
<feature type="region of interest" description="Disordered" evidence="1">
    <location>
        <begin position="1"/>
        <end position="49"/>
    </location>
</feature>
<name>A0A9N7TYU0_PLEPL</name>
<dbReference type="Proteomes" id="UP001153269">
    <property type="component" value="Unassembled WGS sequence"/>
</dbReference>
<organism evidence="2 3">
    <name type="scientific">Pleuronectes platessa</name>
    <name type="common">European plaice</name>
    <dbReference type="NCBI Taxonomy" id="8262"/>
    <lineage>
        <taxon>Eukaryota</taxon>
        <taxon>Metazoa</taxon>
        <taxon>Chordata</taxon>
        <taxon>Craniata</taxon>
        <taxon>Vertebrata</taxon>
        <taxon>Euteleostomi</taxon>
        <taxon>Actinopterygii</taxon>
        <taxon>Neopterygii</taxon>
        <taxon>Teleostei</taxon>
        <taxon>Neoteleostei</taxon>
        <taxon>Acanthomorphata</taxon>
        <taxon>Carangaria</taxon>
        <taxon>Pleuronectiformes</taxon>
        <taxon>Pleuronectoidei</taxon>
        <taxon>Pleuronectidae</taxon>
        <taxon>Pleuronectes</taxon>
    </lineage>
</organism>
<sequence length="104" mass="11095">MAHGEVWSNAAVGQQEREGWVGAEQKGLGEDSRAHSLPTPAPGHYAHSHSAWQGPMEQHLVHIPVMAAALQGAHNAGNAAVTTRNFWIAADAHSRFGDAEKSKI</sequence>
<dbReference type="AlphaFoldDB" id="A0A9N7TYU0"/>
<proteinExistence type="predicted"/>
<evidence type="ECO:0000313" key="3">
    <source>
        <dbReference type="Proteomes" id="UP001153269"/>
    </source>
</evidence>
<reference evidence="2" key="1">
    <citation type="submission" date="2020-03" db="EMBL/GenBank/DDBJ databases">
        <authorList>
            <person name="Weist P."/>
        </authorList>
    </citation>
    <scope>NUCLEOTIDE SEQUENCE</scope>
</reference>
<evidence type="ECO:0000256" key="1">
    <source>
        <dbReference type="SAM" id="MobiDB-lite"/>
    </source>
</evidence>
<gene>
    <name evidence="2" type="ORF">PLEPLA_LOCUS9497</name>
</gene>